<dbReference type="AlphaFoldDB" id="A0A5P1EPE7"/>
<proteinExistence type="inferred from homology"/>
<keyword evidence="5" id="KW-1185">Reference proteome</keyword>
<dbReference type="Gramene" id="ONK67878">
    <property type="protein sequence ID" value="ONK67878"/>
    <property type="gene ID" value="A4U43_C05F4740"/>
</dbReference>
<dbReference type="PANTHER" id="PTHR33091">
    <property type="entry name" value="PROTEIN, PUTATIVE, EXPRESSED-RELATED"/>
    <property type="match status" value="1"/>
</dbReference>
<sequence length="92" mass="10339">MDAAEAGDCSPCGPDLCPGKRMWPELVGAKGSEAKEIIERENPNVKVVFIWCHWKRIMDCCCNRVWLFVEGEDGWESGDYGEAKVCYIPRVG</sequence>
<dbReference type="PANTHER" id="PTHR33091:SF29">
    <property type="entry name" value="SUBTILISIN INHIBITOR 1"/>
    <property type="match status" value="1"/>
</dbReference>
<name>A0A5P1EPE7_ASPOF</name>
<evidence type="ECO:0000256" key="3">
    <source>
        <dbReference type="ARBA" id="ARBA00022900"/>
    </source>
</evidence>
<dbReference type="GO" id="GO:0009611">
    <property type="term" value="P:response to wounding"/>
    <property type="evidence" value="ECO:0007669"/>
    <property type="project" value="InterPro"/>
</dbReference>
<protein>
    <submittedName>
        <fullName evidence="4">Uncharacterized protein</fullName>
    </submittedName>
</protein>
<dbReference type="SUPFAM" id="SSF54654">
    <property type="entry name" value="CI-2 family of serine protease inhibitors"/>
    <property type="match status" value="1"/>
</dbReference>
<keyword evidence="3" id="KW-0722">Serine protease inhibitor</keyword>
<evidence type="ECO:0000256" key="1">
    <source>
        <dbReference type="ARBA" id="ARBA00008210"/>
    </source>
</evidence>
<dbReference type="InterPro" id="IPR036354">
    <property type="entry name" value="Prot_inh_pot1_sf"/>
</dbReference>
<dbReference type="GO" id="GO:0004867">
    <property type="term" value="F:serine-type endopeptidase inhibitor activity"/>
    <property type="evidence" value="ECO:0007669"/>
    <property type="project" value="UniProtKB-KW"/>
</dbReference>
<dbReference type="EMBL" id="CM007385">
    <property type="protein sequence ID" value="ONK67878.1"/>
    <property type="molecule type" value="Genomic_DNA"/>
</dbReference>
<dbReference type="OMA" id="CHWKRIM"/>
<evidence type="ECO:0000256" key="2">
    <source>
        <dbReference type="ARBA" id="ARBA00022690"/>
    </source>
</evidence>
<evidence type="ECO:0000313" key="4">
    <source>
        <dbReference type="EMBL" id="ONK67878.1"/>
    </source>
</evidence>
<keyword evidence="2" id="KW-0646">Protease inhibitor</keyword>
<accession>A0A5P1EPE7</accession>
<dbReference type="Pfam" id="PF00280">
    <property type="entry name" value="potato_inhibit"/>
    <property type="match status" value="1"/>
</dbReference>
<evidence type="ECO:0000313" key="5">
    <source>
        <dbReference type="Proteomes" id="UP000243459"/>
    </source>
</evidence>
<reference evidence="5" key="1">
    <citation type="journal article" date="2017" name="Nat. Commun.">
        <title>The asparagus genome sheds light on the origin and evolution of a young Y chromosome.</title>
        <authorList>
            <person name="Harkess A."/>
            <person name="Zhou J."/>
            <person name="Xu C."/>
            <person name="Bowers J.E."/>
            <person name="Van der Hulst R."/>
            <person name="Ayyampalayam S."/>
            <person name="Mercati F."/>
            <person name="Riccardi P."/>
            <person name="McKain M.R."/>
            <person name="Kakrana A."/>
            <person name="Tang H."/>
            <person name="Ray J."/>
            <person name="Groenendijk J."/>
            <person name="Arikit S."/>
            <person name="Mathioni S.M."/>
            <person name="Nakano M."/>
            <person name="Shan H."/>
            <person name="Telgmann-Rauber A."/>
            <person name="Kanno A."/>
            <person name="Yue Z."/>
            <person name="Chen H."/>
            <person name="Li W."/>
            <person name="Chen Y."/>
            <person name="Xu X."/>
            <person name="Zhang Y."/>
            <person name="Luo S."/>
            <person name="Chen H."/>
            <person name="Gao J."/>
            <person name="Mao Z."/>
            <person name="Pires J.C."/>
            <person name="Luo M."/>
            <person name="Kudrna D."/>
            <person name="Wing R.A."/>
            <person name="Meyers B.C."/>
            <person name="Yi K."/>
            <person name="Kong H."/>
            <person name="Lavrijsen P."/>
            <person name="Sunseri F."/>
            <person name="Falavigna A."/>
            <person name="Ye Y."/>
            <person name="Leebens-Mack J.H."/>
            <person name="Chen G."/>
        </authorList>
    </citation>
    <scope>NUCLEOTIDE SEQUENCE [LARGE SCALE GENOMIC DNA]</scope>
    <source>
        <strain evidence="5">cv. DH0086</strain>
    </source>
</reference>
<gene>
    <name evidence="4" type="ORF">A4U43_C05F4740</name>
</gene>
<dbReference type="PROSITE" id="PS00285">
    <property type="entry name" value="POTATO_INHIBITOR"/>
    <property type="match status" value="1"/>
</dbReference>
<dbReference type="Proteomes" id="UP000243459">
    <property type="component" value="Chromosome 5"/>
</dbReference>
<comment type="similarity">
    <text evidence="1">Belongs to the protease inhibitor I13 (potato type I serine protease inhibitor) family.</text>
</comment>
<organism evidence="4 5">
    <name type="scientific">Asparagus officinalis</name>
    <name type="common">Garden asparagus</name>
    <dbReference type="NCBI Taxonomy" id="4686"/>
    <lineage>
        <taxon>Eukaryota</taxon>
        <taxon>Viridiplantae</taxon>
        <taxon>Streptophyta</taxon>
        <taxon>Embryophyta</taxon>
        <taxon>Tracheophyta</taxon>
        <taxon>Spermatophyta</taxon>
        <taxon>Magnoliopsida</taxon>
        <taxon>Liliopsida</taxon>
        <taxon>Asparagales</taxon>
        <taxon>Asparagaceae</taxon>
        <taxon>Asparagoideae</taxon>
        <taxon>Asparagus</taxon>
    </lineage>
</organism>
<dbReference type="InterPro" id="IPR000864">
    <property type="entry name" value="Prot_inh_pot1"/>
</dbReference>
<dbReference type="Gene3D" id="3.30.10.10">
    <property type="entry name" value="Trypsin Inhibitor V, subunit A"/>
    <property type="match status" value="1"/>
</dbReference>